<reference evidence="2 3" key="1">
    <citation type="submission" date="2020-04" db="EMBL/GenBank/DDBJ databases">
        <title>MicrobeNet Type strains.</title>
        <authorList>
            <person name="Nicholson A.C."/>
        </authorList>
    </citation>
    <scope>NUCLEOTIDE SEQUENCE [LARGE SCALE GENOMIC DNA]</scope>
    <source>
        <strain evidence="2 3">ATCC BAA-277</strain>
    </source>
</reference>
<proteinExistence type="predicted"/>
<dbReference type="Proteomes" id="UP000579250">
    <property type="component" value="Unassembled WGS sequence"/>
</dbReference>
<organism evidence="2 3">
    <name type="scientific">Actinomadura latina</name>
    <dbReference type="NCBI Taxonomy" id="163603"/>
    <lineage>
        <taxon>Bacteria</taxon>
        <taxon>Bacillati</taxon>
        <taxon>Actinomycetota</taxon>
        <taxon>Actinomycetes</taxon>
        <taxon>Streptosporangiales</taxon>
        <taxon>Thermomonosporaceae</taxon>
        <taxon>Actinomadura</taxon>
    </lineage>
</organism>
<feature type="region of interest" description="Disordered" evidence="1">
    <location>
        <begin position="38"/>
        <end position="59"/>
    </location>
</feature>
<evidence type="ECO:0000256" key="1">
    <source>
        <dbReference type="SAM" id="MobiDB-lite"/>
    </source>
</evidence>
<dbReference type="RefSeq" id="WP_067640331.1">
    <property type="nucleotide sequence ID" value="NZ_JAAXPI010000049.1"/>
</dbReference>
<keyword evidence="3" id="KW-1185">Reference proteome</keyword>
<protein>
    <submittedName>
        <fullName evidence="2">Uncharacterized protein</fullName>
    </submittedName>
</protein>
<comment type="caution">
    <text evidence="2">The sequence shown here is derived from an EMBL/GenBank/DDBJ whole genome shotgun (WGS) entry which is preliminary data.</text>
</comment>
<dbReference type="EMBL" id="JAAXPI010000049">
    <property type="protein sequence ID" value="NKZ07237.1"/>
    <property type="molecule type" value="Genomic_DNA"/>
</dbReference>
<gene>
    <name evidence="2" type="ORF">HGB48_26370</name>
</gene>
<dbReference type="AlphaFoldDB" id="A0A846Z5Y3"/>
<evidence type="ECO:0000313" key="3">
    <source>
        <dbReference type="Proteomes" id="UP000579250"/>
    </source>
</evidence>
<evidence type="ECO:0000313" key="2">
    <source>
        <dbReference type="EMBL" id="NKZ07237.1"/>
    </source>
</evidence>
<accession>A0A846Z5Y3</accession>
<sequence length="59" mass="6516">MVGDANPDVVLVDAPRRPAFGQREELVRHGEPTRPWWIRAATSPRAGTRSPPGSPASWR</sequence>
<name>A0A846Z5Y3_9ACTN</name>